<feature type="region of interest" description="Disordered" evidence="1">
    <location>
        <begin position="182"/>
        <end position="202"/>
    </location>
</feature>
<evidence type="ECO:0008006" key="5">
    <source>
        <dbReference type="Google" id="ProtNLM"/>
    </source>
</evidence>
<accession>A0A1M6BML7</accession>
<protein>
    <recommendedName>
        <fullName evidence="5">Tetratricopeptide repeat-containing protein</fullName>
    </recommendedName>
</protein>
<gene>
    <name evidence="3" type="ORF">SAMN02745181_0262</name>
</gene>
<dbReference type="InterPro" id="IPR011990">
    <property type="entry name" value="TPR-like_helical_dom_sf"/>
</dbReference>
<evidence type="ECO:0000313" key="4">
    <source>
        <dbReference type="Proteomes" id="UP000184510"/>
    </source>
</evidence>
<evidence type="ECO:0000313" key="3">
    <source>
        <dbReference type="EMBL" id="SHI49962.1"/>
    </source>
</evidence>
<dbReference type="SUPFAM" id="SSF48452">
    <property type="entry name" value="TPR-like"/>
    <property type="match status" value="1"/>
</dbReference>
<dbReference type="InParanoid" id="A0A1M6BML7"/>
<proteinExistence type="predicted"/>
<feature type="chain" id="PRO_5012229258" description="Tetratricopeptide repeat-containing protein" evidence="2">
    <location>
        <begin position="21"/>
        <end position="202"/>
    </location>
</feature>
<dbReference type="EMBL" id="FQYR01000002">
    <property type="protein sequence ID" value="SHI49962.1"/>
    <property type="molecule type" value="Genomic_DNA"/>
</dbReference>
<keyword evidence="4" id="KW-1185">Reference proteome</keyword>
<feature type="signal peptide" evidence="2">
    <location>
        <begin position="1"/>
        <end position="20"/>
    </location>
</feature>
<feature type="compositionally biased region" description="Basic and acidic residues" evidence="1">
    <location>
        <begin position="192"/>
        <end position="202"/>
    </location>
</feature>
<evidence type="ECO:0000256" key="1">
    <source>
        <dbReference type="SAM" id="MobiDB-lite"/>
    </source>
</evidence>
<reference evidence="3 4" key="1">
    <citation type="submission" date="2016-11" db="EMBL/GenBank/DDBJ databases">
        <authorList>
            <person name="Jaros S."/>
            <person name="Januszkiewicz K."/>
            <person name="Wedrychowicz H."/>
        </authorList>
    </citation>
    <scope>NUCLEOTIDE SEQUENCE [LARGE SCALE GENOMIC DNA]</scope>
    <source>
        <strain evidence="3 4">DSM 18772</strain>
    </source>
</reference>
<dbReference type="Proteomes" id="UP000184510">
    <property type="component" value="Unassembled WGS sequence"/>
</dbReference>
<keyword evidence="2" id="KW-0732">Signal</keyword>
<sequence>MKRSMTLLMIALAVCPMAQGQDKVVKERQRRAQQVNAFYNQAYQAYLDGDIAEAKLALKNVFKLNPNHAQSYALKLKLERGGNDIAAQNRKRALTKVIIPRIDFNNLELSLALEQLNALIMKETNNKFTPNFVIHDKSKTLKDKKVTLDVRNFPASEAIRFLTELTNSSVTYEQYSITFRPRGGATEAPAAKADEKKSGFDE</sequence>
<evidence type="ECO:0000256" key="2">
    <source>
        <dbReference type="SAM" id="SignalP"/>
    </source>
</evidence>
<dbReference type="Gene3D" id="1.25.40.10">
    <property type="entry name" value="Tetratricopeptide repeat domain"/>
    <property type="match status" value="1"/>
</dbReference>
<dbReference type="AlphaFoldDB" id="A0A1M6BML7"/>
<name>A0A1M6BML7_9BACT</name>
<organism evidence="3 4">
    <name type="scientific">Rubritalea squalenifaciens DSM 18772</name>
    <dbReference type="NCBI Taxonomy" id="1123071"/>
    <lineage>
        <taxon>Bacteria</taxon>
        <taxon>Pseudomonadati</taxon>
        <taxon>Verrucomicrobiota</taxon>
        <taxon>Verrucomicrobiia</taxon>
        <taxon>Verrucomicrobiales</taxon>
        <taxon>Rubritaleaceae</taxon>
        <taxon>Rubritalea</taxon>
    </lineage>
</organism>